<accession>B7TB44</accession>
<evidence type="ECO:0000313" key="3">
    <source>
        <dbReference type="Proteomes" id="UP000001405"/>
    </source>
</evidence>
<dbReference type="STRING" id="1453429.UCYN_06050"/>
<dbReference type="EMBL" id="CP001842">
    <property type="protein sequence ID" value="ACJ53732.1"/>
    <property type="molecule type" value="Genomic_DNA"/>
</dbReference>
<evidence type="ECO:0000256" key="1">
    <source>
        <dbReference type="PROSITE-ProRule" id="PRU01282"/>
    </source>
</evidence>
<organism evidence="3">
    <name type="scientific">Atelocyanobacterium thalassa (isolate ALOHA)</name>
    <dbReference type="NCBI Taxonomy" id="1453429"/>
    <lineage>
        <taxon>Bacteria</taxon>
        <taxon>Bacillati</taxon>
        <taxon>Cyanobacteriota</taxon>
        <taxon>Cyanophyceae</taxon>
        <taxon>Oscillatoriophycideae</taxon>
        <taxon>Chroococcales</taxon>
        <taxon>Aphanothecaceae</taxon>
        <taxon>Candidatus Atelocyanobacterium</taxon>
        <taxon>Candidatus Atelocyanobacterium thalassae</taxon>
    </lineage>
</organism>
<proteinExistence type="inferred from homology"/>
<dbReference type="NCBIfam" id="TIGR01616">
    <property type="entry name" value="nitro_assoc"/>
    <property type="match status" value="1"/>
</dbReference>
<comment type="similarity">
    <text evidence="1">Belongs to the ArsC family.</text>
</comment>
<dbReference type="Proteomes" id="UP000001405">
    <property type="component" value="Chromosome"/>
</dbReference>
<dbReference type="RefSeq" id="WP_012953993.1">
    <property type="nucleotide sequence ID" value="NC_013771.1"/>
</dbReference>
<name>B7TB44_ATETH</name>
<dbReference type="InterPro" id="IPR006660">
    <property type="entry name" value="Arsenate_reductase-like"/>
</dbReference>
<reference evidence="2 3" key="1">
    <citation type="journal article" date="2010" name="Nature">
        <title>Metabolic streamlining in an open-ocean nitrogen-fixing cyanobacterium.</title>
        <authorList>
            <person name="Tripp H.J."/>
            <person name="Bench S.R."/>
            <person name="Turk K.A."/>
            <person name="Foster R.A."/>
            <person name="Desany B.A."/>
            <person name="Niazi F."/>
            <person name="Affourtit J.P."/>
            <person name="Zehr J.P."/>
        </authorList>
    </citation>
    <scope>NUCLEOTIDE SEQUENCE [LARGE SCALE GENOMIC DNA]</scope>
    <source>
        <strain evidence="3">ALOHA</strain>
    </source>
</reference>
<dbReference type="InterPro" id="IPR036249">
    <property type="entry name" value="Thioredoxin-like_sf"/>
</dbReference>
<sequence>MAQVLFYEKPGCRNNKKQKDFLIAAGHKLDIKNILTESWTIDKLYLFLKDFPITSWFNYSAPRVKSKEIIPENFMNSDKNDVLELMIADPLLIRRPLLQVDQTYKIGFEYNIIDTWIGLNPVNFSSEDLETCPRIHEKE</sequence>
<dbReference type="PANTHER" id="PTHR30041">
    <property type="entry name" value="ARSENATE REDUCTASE"/>
    <property type="match status" value="1"/>
</dbReference>
<dbReference type="Pfam" id="PF03960">
    <property type="entry name" value="ArsC"/>
    <property type="match status" value="1"/>
</dbReference>
<dbReference type="Gene3D" id="3.40.30.10">
    <property type="entry name" value="Glutaredoxin"/>
    <property type="match status" value="1"/>
</dbReference>
<dbReference type="KEGG" id="cyu:UCYN_06050"/>
<dbReference type="AlphaFoldDB" id="B7TB44"/>
<keyword evidence="3" id="KW-1185">Reference proteome</keyword>
<protein>
    <submittedName>
        <fullName evidence="2">Nitrogenase-associated protein</fullName>
    </submittedName>
</protein>
<dbReference type="InterPro" id="IPR006503">
    <property type="entry name" value="Nase-assoc"/>
</dbReference>
<dbReference type="HOGENOM" id="CLU_133290_0_0_3"/>
<evidence type="ECO:0000313" key="2">
    <source>
        <dbReference type="EMBL" id="ACJ53732.1"/>
    </source>
</evidence>
<dbReference type="SUPFAM" id="SSF52833">
    <property type="entry name" value="Thioredoxin-like"/>
    <property type="match status" value="1"/>
</dbReference>
<dbReference type="OrthoDB" id="9808142at2"/>
<gene>
    <name evidence="2" type="ordered locus">UCYN_06050</name>
</gene>
<dbReference type="PATRIC" id="fig|713887.8.peg.563"/>
<dbReference type="PANTHER" id="PTHR30041:SF8">
    <property type="entry name" value="PROTEIN YFFB"/>
    <property type="match status" value="1"/>
</dbReference>
<dbReference type="PROSITE" id="PS51353">
    <property type="entry name" value="ARSC"/>
    <property type="match status" value="1"/>
</dbReference>